<dbReference type="InterPro" id="IPR036249">
    <property type="entry name" value="Thioredoxin-like_sf"/>
</dbReference>
<dbReference type="EMBL" id="MUZR01000013">
    <property type="protein sequence ID" value="OOC10611.1"/>
    <property type="molecule type" value="Genomic_DNA"/>
</dbReference>
<reference evidence="2 3" key="1">
    <citation type="submission" date="2017-02" db="EMBL/GenBank/DDBJ databases">
        <title>Genomic diversity within the haloalkaliphilic genus Thioalkalivibrio.</title>
        <authorList>
            <person name="Ahn A.-C."/>
            <person name="Meier-Kolthoff J."/>
            <person name="Overmars L."/>
            <person name="Richter M."/>
            <person name="Woyke T."/>
            <person name="Sorokin D.Y."/>
            <person name="Muyzer G."/>
        </authorList>
    </citation>
    <scope>NUCLEOTIDE SEQUENCE [LARGE SCALE GENOMIC DNA]</scope>
    <source>
        <strain evidence="2 3">HL17</strain>
    </source>
</reference>
<sequence length="141" mass="16081">MRPLIRLFFRGVRLVLTPFMLVGEKVTRPRGIQRDPEEQARVDEQTRALALYHFPACPFCIKARRAMQRLSLDIELRNAQPAGEHRETLQTEGGKLQVPCLRIEEGGGSVRWLYESGAIIDYLESRFDPDRAGADRNTEGS</sequence>
<accession>A0A1V2ZZU7</accession>
<dbReference type="Gene3D" id="3.40.30.10">
    <property type="entry name" value="Glutaredoxin"/>
    <property type="match status" value="1"/>
</dbReference>
<evidence type="ECO:0000313" key="3">
    <source>
        <dbReference type="Proteomes" id="UP000189177"/>
    </source>
</evidence>
<dbReference type="PROSITE" id="PS51354">
    <property type="entry name" value="GLUTAREDOXIN_2"/>
    <property type="match status" value="1"/>
</dbReference>
<name>A0A1V2ZZU7_9GAMM</name>
<dbReference type="InterPro" id="IPR004045">
    <property type="entry name" value="Glutathione_S-Trfase_N"/>
</dbReference>
<keyword evidence="3" id="KW-1185">Reference proteome</keyword>
<gene>
    <name evidence="2" type="ORF">B1A74_04865</name>
</gene>
<comment type="caution">
    <text evidence="2">The sequence shown here is derived from an EMBL/GenBank/DDBJ whole genome shotgun (WGS) entry which is preliminary data.</text>
</comment>
<proteinExistence type="predicted"/>
<dbReference type="STRING" id="252474.B1A74_04865"/>
<dbReference type="Proteomes" id="UP000189177">
    <property type="component" value="Unassembled WGS sequence"/>
</dbReference>
<dbReference type="AlphaFoldDB" id="A0A1V2ZZU7"/>
<feature type="domain" description="GST N-terminal" evidence="1">
    <location>
        <begin position="47"/>
        <end position="131"/>
    </location>
</feature>
<evidence type="ECO:0000259" key="1">
    <source>
        <dbReference type="PROSITE" id="PS50404"/>
    </source>
</evidence>
<protein>
    <submittedName>
        <fullName evidence="2">Glutaredoxin</fullName>
    </submittedName>
</protein>
<dbReference type="RefSeq" id="WP_018945620.1">
    <property type="nucleotide sequence ID" value="NZ_MUZR01000013.1"/>
</dbReference>
<dbReference type="PROSITE" id="PS50404">
    <property type="entry name" value="GST_NTER"/>
    <property type="match status" value="1"/>
</dbReference>
<dbReference type="SUPFAM" id="SSF52833">
    <property type="entry name" value="Thioredoxin-like"/>
    <property type="match status" value="1"/>
</dbReference>
<dbReference type="Pfam" id="PF13417">
    <property type="entry name" value="GST_N_3"/>
    <property type="match status" value="1"/>
</dbReference>
<dbReference type="OrthoDB" id="9793736at2"/>
<evidence type="ECO:0000313" key="2">
    <source>
        <dbReference type="EMBL" id="OOC10611.1"/>
    </source>
</evidence>
<organism evidence="2 3">
    <name type="scientific">Thioalkalivibrio halophilus</name>
    <dbReference type="NCBI Taxonomy" id="252474"/>
    <lineage>
        <taxon>Bacteria</taxon>
        <taxon>Pseudomonadati</taxon>
        <taxon>Pseudomonadota</taxon>
        <taxon>Gammaproteobacteria</taxon>
        <taxon>Chromatiales</taxon>
        <taxon>Ectothiorhodospiraceae</taxon>
        <taxon>Thioalkalivibrio</taxon>
    </lineage>
</organism>